<comment type="function">
    <text evidence="6">Component of the NuA4 histone acetyltransferase complex which is involved in transcriptional activation of selected genes principally by acetylation of nucleosomal histone H4 and H2A. The NuA4 complex is also involved in DNA repair. Involved in gene silencing by neighboring heterochromatin, blockage of the silencing spreading along the chromosome, and required for cell cycle progression through G2/M.</text>
</comment>
<dbReference type="OrthoDB" id="435275at2759"/>
<feature type="compositionally biased region" description="Low complexity" evidence="8">
    <location>
        <begin position="697"/>
        <end position="709"/>
    </location>
</feature>
<evidence type="ECO:0000256" key="7">
    <source>
        <dbReference type="RuleBase" id="RU361124"/>
    </source>
</evidence>
<feature type="region of interest" description="Disordered" evidence="8">
    <location>
        <begin position="70"/>
        <end position="103"/>
    </location>
</feature>
<evidence type="ECO:0000256" key="6">
    <source>
        <dbReference type="ARBA" id="ARBA00025513"/>
    </source>
</evidence>
<keyword evidence="4 7" id="KW-0804">Transcription</keyword>
<feature type="compositionally biased region" description="Low complexity" evidence="8">
    <location>
        <begin position="647"/>
        <end position="657"/>
    </location>
</feature>
<sequence>MPRNHNAGPSTLRNRNRVTNKTRLKVITESIDADPIVLDEDEEKARVVSTAGVDAEDANEHHLQAVLSAAATRHQSSARSTRGSEKDNPAPAAYIPTPDSTGLVDNYEELYPSRRWKDPVTYLKFSDTVEESTLFALANGFIYYMDERDEDWLERNNAEAGGEGTSAQGAMSGASTRSGRASKAKGKDPDIPQPVHMSEDEFELVMAIFEKVTHEKTEFLHHGLELGTPFPPFSEYQDTFMDDLKPSMFALYNVPDWVRVLTPAHLTRLARTIYPHWRERRLERGGHPIIPAVNLDETDTRNESYICFRRREIKAIRKTRAQQATYSDKMTRLQSELTTAFDLANSVLQREVRKRDAVAHGNAIWDKRCKLVDLKRRFPGLGTKEDEDLFHDKERVAKKPKTETARLPLKIRTRDNELPSSAARAEMAIRPKERLAEIQLQVEQDMAKRKEKDQKWEDYVDAPYQPYQAPYACRLYKYLKEQQASLPSSSSSASPSPSSIRAPRAPAVAGRLRVGRGGRLHLDRRYASMPSSIISSDEDDDLEEQERKRRLRERWRFDADDVPAVGPEGPDEKDRVLVDDYAPKYLTQRMTLLSEKDMSGLLTDSTIMYTTSDGRQQQIVPIRQTVVTRQPVRHPPPLATPARPMASSHSSSGPSISQAGTPVSVAAQLKQMAPPAIPHMRISNGGMRVPSLPAINVQASPPAPSAVAQMNGNHDVNGRTDGAEQLVKSPAPPQSPHARQQGSPVQQAADASTANTSPMRAKPQPPQAVAMPAVSNGYHISTVNAYSAIPNATYMHANNRTGGLTIQQMQTMKSAYASMAPAPDTSAQANNPNLQLRTPAYLGHVIQNGHPNYAQFANVRHMQWATPAVAQQQHQQQRPPSANTVEMNSVESMPPPAMSPPMPSVPVRTPSASGMRTPMSCNMAVSGVHMGQPQGRASPANPHMAARMATPLTPSPHLLNSPLAATQVQGSPTRSPQPPMASPSLQARQVVGSSGAGY</sequence>
<accession>S8FUP6</accession>
<feature type="compositionally biased region" description="Pro residues" evidence="8">
    <location>
        <begin position="893"/>
        <end position="904"/>
    </location>
</feature>
<comment type="similarity">
    <text evidence="2 7">Belongs to the enhancer of polycomb family.</text>
</comment>
<evidence type="ECO:0000259" key="9">
    <source>
        <dbReference type="Pfam" id="PF10513"/>
    </source>
</evidence>
<keyword evidence="5 7" id="KW-0539">Nucleus</keyword>
<dbReference type="InParanoid" id="S8FUP6"/>
<dbReference type="Pfam" id="PF10513">
    <property type="entry name" value="EPL1"/>
    <property type="match status" value="1"/>
</dbReference>
<keyword evidence="3 7" id="KW-0805">Transcription regulation</keyword>
<feature type="region of interest" description="Disordered" evidence="8">
    <location>
        <begin position="929"/>
        <end position="998"/>
    </location>
</feature>
<dbReference type="GO" id="GO:0006357">
    <property type="term" value="P:regulation of transcription by RNA polymerase II"/>
    <property type="evidence" value="ECO:0007669"/>
    <property type="project" value="InterPro"/>
</dbReference>
<feature type="region of interest" description="Disordered" evidence="8">
    <location>
        <begin position="632"/>
        <end position="661"/>
    </location>
</feature>
<evidence type="ECO:0000256" key="5">
    <source>
        <dbReference type="ARBA" id="ARBA00023242"/>
    </source>
</evidence>
<comment type="subcellular location">
    <subcellularLocation>
        <location evidence="1 7">Nucleus</location>
    </subcellularLocation>
</comment>
<evidence type="ECO:0000313" key="11">
    <source>
        <dbReference type="Proteomes" id="UP000015241"/>
    </source>
</evidence>
<evidence type="ECO:0000256" key="1">
    <source>
        <dbReference type="ARBA" id="ARBA00004123"/>
    </source>
</evidence>
<dbReference type="AlphaFoldDB" id="S8FUP6"/>
<evidence type="ECO:0000256" key="8">
    <source>
        <dbReference type="SAM" id="MobiDB-lite"/>
    </source>
</evidence>
<dbReference type="GO" id="GO:0005634">
    <property type="term" value="C:nucleus"/>
    <property type="evidence" value="ECO:0007669"/>
    <property type="project" value="UniProtKB-SubCell"/>
</dbReference>
<dbReference type="GO" id="GO:0035267">
    <property type="term" value="C:NuA4 histone acetyltransferase complex"/>
    <property type="evidence" value="ECO:0007669"/>
    <property type="project" value="InterPro"/>
</dbReference>
<feature type="domain" description="Enhancer of polycomb-like N-terminal" evidence="9">
    <location>
        <begin position="15"/>
        <end position="211"/>
    </location>
</feature>
<evidence type="ECO:0000256" key="3">
    <source>
        <dbReference type="ARBA" id="ARBA00023015"/>
    </source>
</evidence>
<evidence type="ECO:0000313" key="10">
    <source>
        <dbReference type="EMBL" id="EPT04901.1"/>
    </source>
</evidence>
<feature type="compositionally biased region" description="Polar residues" evidence="8">
    <location>
        <begin position="963"/>
        <end position="974"/>
    </location>
</feature>
<protein>
    <recommendedName>
        <fullName evidence="7">Enhancer of polycomb-like protein</fullName>
    </recommendedName>
</protein>
<dbReference type="eggNOG" id="KOG2261">
    <property type="taxonomic scope" value="Eukaryota"/>
</dbReference>
<evidence type="ECO:0000256" key="4">
    <source>
        <dbReference type="ARBA" id="ARBA00023163"/>
    </source>
</evidence>
<keyword evidence="11" id="KW-1185">Reference proteome</keyword>
<evidence type="ECO:0000256" key="2">
    <source>
        <dbReference type="ARBA" id="ARBA00008035"/>
    </source>
</evidence>
<feature type="compositionally biased region" description="Polar residues" evidence="8">
    <location>
        <begin position="737"/>
        <end position="758"/>
    </location>
</feature>
<dbReference type="InterPro" id="IPR019542">
    <property type="entry name" value="Enhancer_polycomb-like_N"/>
</dbReference>
<feature type="region of interest" description="Disordered" evidence="8">
    <location>
        <begin position="486"/>
        <end position="507"/>
    </location>
</feature>
<proteinExistence type="inferred from homology"/>
<dbReference type="InterPro" id="IPR024943">
    <property type="entry name" value="Enhancer_polycomb"/>
</dbReference>
<dbReference type="Proteomes" id="UP000015241">
    <property type="component" value="Unassembled WGS sequence"/>
</dbReference>
<organism evidence="10 11">
    <name type="scientific">Fomitopsis schrenkii</name>
    <name type="common">Brown rot fungus</name>
    <dbReference type="NCBI Taxonomy" id="2126942"/>
    <lineage>
        <taxon>Eukaryota</taxon>
        <taxon>Fungi</taxon>
        <taxon>Dikarya</taxon>
        <taxon>Basidiomycota</taxon>
        <taxon>Agaricomycotina</taxon>
        <taxon>Agaricomycetes</taxon>
        <taxon>Polyporales</taxon>
        <taxon>Fomitopsis</taxon>
    </lineage>
</organism>
<dbReference type="FunCoup" id="S8FUP6">
    <property type="interactions" value="339"/>
</dbReference>
<name>S8FUP6_FOMSC</name>
<feature type="compositionally biased region" description="Polar residues" evidence="8">
    <location>
        <begin position="165"/>
        <end position="179"/>
    </location>
</feature>
<reference evidence="10 11" key="1">
    <citation type="journal article" date="2012" name="Science">
        <title>The Paleozoic origin of enzymatic lignin decomposition reconstructed from 31 fungal genomes.</title>
        <authorList>
            <person name="Floudas D."/>
            <person name="Binder M."/>
            <person name="Riley R."/>
            <person name="Barry K."/>
            <person name="Blanchette R.A."/>
            <person name="Henrissat B."/>
            <person name="Martinez A.T."/>
            <person name="Otillar R."/>
            <person name="Spatafora J.W."/>
            <person name="Yadav J.S."/>
            <person name="Aerts A."/>
            <person name="Benoit I."/>
            <person name="Boyd A."/>
            <person name="Carlson A."/>
            <person name="Copeland A."/>
            <person name="Coutinho P.M."/>
            <person name="de Vries R.P."/>
            <person name="Ferreira P."/>
            <person name="Findley K."/>
            <person name="Foster B."/>
            <person name="Gaskell J."/>
            <person name="Glotzer D."/>
            <person name="Gorecki P."/>
            <person name="Heitman J."/>
            <person name="Hesse C."/>
            <person name="Hori C."/>
            <person name="Igarashi K."/>
            <person name="Jurgens J.A."/>
            <person name="Kallen N."/>
            <person name="Kersten P."/>
            <person name="Kohler A."/>
            <person name="Kuees U."/>
            <person name="Kumar T.K.A."/>
            <person name="Kuo A."/>
            <person name="LaButti K."/>
            <person name="Larrondo L.F."/>
            <person name="Lindquist E."/>
            <person name="Ling A."/>
            <person name="Lombard V."/>
            <person name="Lucas S."/>
            <person name="Lundell T."/>
            <person name="Martin R."/>
            <person name="McLaughlin D.J."/>
            <person name="Morgenstern I."/>
            <person name="Morin E."/>
            <person name="Murat C."/>
            <person name="Nagy L.G."/>
            <person name="Nolan M."/>
            <person name="Ohm R.A."/>
            <person name="Patyshakuliyeva A."/>
            <person name="Rokas A."/>
            <person name="Ruiz-Duenas F.J."/>
            <person name="Sabat G."/>
            <person name="Salamov A."/>
            <person name="Samejima M."/>
            <person name="Schmutz J."/>
            <person name="Slot J.C."/>
            <person name="St John F."/>
            <person name="Stenlid J."/>
            <person name="Sun H."/>
            <person name="Sun S."/>
            <person name="Syed K."/>
            <person name="Tsang A."/>
            <person name="Wiebenga A."/>
            <person name="Young D."/>
            <person name="Pisabarro A."/>
            <person name="Eastwood D.C."/>
            <person name="Martin F."/>
            <person name="Cullen D."/>
            <person name="Grigoriev I.V."/>
            <person name="Hibbett D.S."/>
        </authorList>
    </citation>
    <scope>NUCLEOTIDE SEQUENCE</scope>
    <source>
        <strain evidence="11">FP-58527</strain>
    </source>
</reference>
<dbReference type="STRING" id="743788.S8FUP6"/>
<feature type="region of interest" description="Disordered" evidence="8">
    <location>
        <begin position="693"/>
        <end position="769"/>
    </location>
</feature>
<feature type="compositionally biased region" description="Polar residues" evidence="8">
    <location>
        <begin position="878"/>
        <end position="887"/>
    </location>
</feature>
<dbReference type="PANTHER" id="PTHR14898">
    <property type="entry name" value="ENHANCER OF POLYCOMB"/>
    <property type="match status" value="1"/>
</dbReference>
<feature type="region of interest" description="Disordered" evidence="8">
    <location>
        <begin position="871"/>
        <end position="914"/>
    </location>
</feature>
<dbReference type="HOGENOM" id="CLU_011403_0_0_1"/>
<dbReference type="EMBL" id="KE504125">
    <property type="protein sequence ID" value="EPT04901.1"/>
    <property type="molecule type" value="Genomic_DNA"/>
</dbReference>
<gene>
    <name evidence="10" type="ORF">FOMPIDRAFT_1139775</name>
</gene>
<feature type="region of interest" description="Disordered" evidence="8">
    <location>
        <begin position="159"/>
        <end position="196"/>
    </location>
</feature>